<reference evidence="3 4" key="1">
    <citation type="submission" date="2017-01" db="EMBL/GenBank/DDBJ databases">
        <title>Genome analysis of Paenibacillus selenitrireducens ES3-24.</title>
        <authorList>
            <person name="Xu D."/>
            <person name="Yao R."/>
            <person name="Zheng S."/>
        </authorList>
    </citation>
    <scope>NUCLEOTIDE SEQUENCE [LARGE SCALE GENOMIC DNA]</scope>
    <source>
        <strain evidence="3 4">ES3-24</strain>
    </source>
</reference>
<accession>A0A1T2XCD6</accession>
<dbReference type="AlphaFoldDB" id="A0A1T2XCD6"/>
<feature type="transmembrane region" description="Helical" evidence="1">
    <location>
        <begin position="212"/>
        <end position="234"/>
    </location>
</feature>
<evidence type="ECO:0000313" key="4">
    <source>
        <dbReference type="Proteomes" id="UP000190188"/>
    </source>
</evidence>
<keyword evidence="1" id="KW-0472">Membrane</keyword>
<organism evidence="3 4">
    <name type="scientific">Paenibacillus selenitireducens</name>
    <dbReference type="NCBI Taxonomy" id="1324314"/>
    <lineage>
        <taxon>Bacteria</taxon>
        <taxon>Bacillati</taxon>
        <taxon>Bacillota</taxon>
        <taxon>Bacilli</taxon>
        <taxon>Bacillales</taxon>
        <taxon>Paenibacillaceae</taxon>
        <taxon>Paenibacillus</taxon>
    </lineage>
</organism>
<feature type="transmembrane region" description="Helical" evidence="1">
    <location>
        <begin position="300"/>
        <end position="321"/>
    </location>
</feature>
<feature type="transmembrane region" description="Helical" evidence="1">
    <location>
        <begin position="106"/>
        <end position="127"/>
    </location>
</feature>
<name>A0A1T2XCD6_9BACL</name>
<dbReference type="RefSeq" id="WP_078499318.1">
    <property type="nucleotide sequence ID" value="NZ_MSZX01000005.1"/>
</dbReference>
<keyword evidence="4" id="KW-1185">Reference proteome</keyword>
<dbReference type="Proteomes" id="UP000190188">
    <property type="component" value="Unassembled WGS sequence"/>
</dbReference>
<feature type="transmembrane region" description="Helical" evidence="1">
    <location>
        <begin position="36"/>
        <end position="60"/>
    </location>
</feature>
<feature type="domain" description="Peptidase M56" evidence="2">
    <location>
        <begin position="3"/>
        <end position="290"/>
    </location>
</feature>
<evidence type="ECO:0000259" key="2">
    <source>
        <dbReference type="Pfam" id="PF05569"/>
    </source>
</evidence>
<dbReference type="InterPro" id="IPR052173">
    <property type="entry name" value="Beta-lactam_resp_regulator"/>
</dbReference>
<proteinExistence type="predicted"/>
<sequence>MSLFDMSLSAAVLIIAIVIIRALALHKLPKKTFLVLWGVVICRLLIPFSIPSGISVYTVIDLLKQAVMKSEDLAAPVKSMGIPYIGITPNPEQFIGVDRPVIPVSLFTSIWLVGMCVCALFFIVTYIKYTREFNTSLPVEKDFVVHWLGEHPMRRPVQIRQSDKITAPLTYGVFRPVVLLPKTTDWTDETSLRYVLAHEFVHIRRFDTLTKLLLVSVLSIHWFNPIVWVMYVLANRDLELSCDETVVRTYGETIKSAYAMTLIGMEEKKSRLTPFCINFSKNVIEERIVSIMKMKKTSSIGMILALALTLGIPAVFATNAVGATDNDQASISLISTKDANGSKKISFDGGKTWMDEVEYQKINPLSDIDWWTYDEYKEWLAEEKKTLPNLIGEKSGYYDKDGVLHTEVWTQEKVDETIALYEQTLEDIKNGAKVSKSVNGDISVGFTIKPSASIIVTKADSTTVEGTGVNENPNSFDSTVTYSIAFHFENGDTKEFISYHSKKELIAAVKAFCAEQVKAEKMTQQEADEILSKYKLELLIALMSHDGIINITSRQ</sequence>
<feature type="transmembrane region" description="Helical" evidence="1">
    <location>
        <begin position="6"/>
        <end position="24"/>
    </location>
</feature>
<dbReference type="Pfam" id="PF05569">
    <property type="entry name" value="Peptidase_M56"/>
    <property type="match status" value="1"/>
</dbReference>
<dbReference type="OrthoDB" id="9804799at2"/>
<dbReference type="CDD" id="cd07341">
    <property type="entry name" value="M56_BlaR1_MecR1_like"/>
    <property type="match status" value="1"/>
</dbReference>
<keyword evidence="1" id="KW-0812">Transmembrane</keyword>
<evidence type="ECO:0000313" key="3">
    <source>
        <dbReference type="EMBL" id="OPA77577.1"/>
    </source>
</evidence>
<evidence type="ECO:0000256" key="1">
    <source>
        <dbReference type="SAM" id="Phobius"/>
    </source>
</evidence>
<dbReference type="PANTHER" id="PTHR34978:SF3">
    <property type="entry name" value="SLR0241 PROTEIN"/>
    <property type="match status" value="1"/>
</dbReference>
<comment type="caution">
    <text evidence="3">The sequence shown here is derived from an EMBL/GenBank/DDBJ whole genome shotgun (WGS) entry which is preliminary data.</text>
</comment>
<dbReference type="EMBL" id="MSZX01000005">
    <property type="protein sequence ID" value="OPA77577.1"/>
    <property type="molecule type" value="Genomic_DNA"/>
</dbReference>
<keyword evidence="1" id="KW-1133">Transmembrane helix</keyword>
<protein>
    <recommendedName>
        <fullName evidence="2">Peptidase M56 domain-containing protein</fullName>
    </recommendedName>
</protein>
<dbReference type="STRING" id="1324314.BVG16_14110"/>
<dbReference type="InterPro" id="IPR008756">
    <property type="entry name" value="Peptidase_M56"/>
</dbReference>
<dbReference type="PANTHER" id="PTHR34978">
    <property type="entry name" value="POSSIBLE SENSOR-TRANSDUCER PROTEIN BLAR"/>
    <property type="match status" value="1"/>
</dbReference>
<gene>
    <name evidence="3" type="ORF">BVG16_14110</name>
</gene>